<dbReference type="Proteomes" id="UP001530377">
    <property type="component" value="Unassembled WGS sequence"/>
</dbReference>
<evidence type="ECO:0000313" key="2">
    <source>
        <dbReference type="Proteomes" id="UP001530377"/>
    </source>
</evidence>
<dbReference type="EMBL" id="JALLPB020000317">
    <property type="protein sequence ID" value="KAL3810599.1"/>
    <property type="molecule type" value="Genomic_DNA"/>
</dbReference>
<dbReference type="AlphaFoldDB" id="A0ABD3RCT7"/>
<protein>
    <submittedName>
        <fullName evidence="1">Uncharacterized protein</fullName>
    </submittedName>
</protein>
<proteinExistence type="predicted"/>
<comment type="caution">
    <text evidence="1">The sequence shown here is derived from an EMBL/GenBank/DDBJ whole genome shotgun (WGS) entry which is preliminary data.</text>
</comment>
<accession>A0ABD3RCT7</accession>
<keyword evidence="2" id="KW-1185">Reference proteome</keyword>
<name>A0ABD3RCT7_9STRA</name>
<reference evidence="1 2" key="1">
    <citation type="submission" date="2024-10" db="EMBL/GenBank/DDBJ databases">
        <title>Updated reference genomes for cyclostephanoid diatoms.</title>
        <authorList>
            <person name="Roberts W.R."/>
            <person name="Alverson A.J."/>
        </authorList>
    </citation>
    <scope>NUCLEOTIDE SEQUENCE [LARGE SCALE GENOMIC DNA]</scope>
    <source>
        <strain evidence="1 2">AJA228-03</strain>
    </source>
</reference>
<gene>
    <name evidence="1" type="ORF">ACHAXA_002463</name>
</gene>
<sequence length="240" mass="27176">MDEDRDRMSHLIDAFSGAFRARALSTKLLVLGLRCPRSFVGSNLFHESTCETCITACRSFPLDSVIDFECEGSSCRSRSGGLLYGLDVCLRRDAIEDIVIRERAGGRDMLYSVARFLCLLGRGTRHVVVTDEGNELFAVKYSTEELSDLRRCIERSGIDVRKLSCTAVTDAIRRSFAEDERDPLPPRHQCYLAQNSFHELLSLGLAIDETSFLNADEWDGKKHGSIHPVQLYSHYNWRFV</sequence>
<organism evidence="1 2">
    <name type="scientific">Cyclostephanos tholiformis</name>
    <dbReference type="NCBI Taxonomy" id="382380"/>
    <lineage>
        <taxon>Eukaryota</taxon>
        <taxon>Sar</taxon>
        <taxon>Stramenopiles</taxon>
        <taxon>Ochrophyta</taxon>
        <taxon>Bacillariophyta</taxon>
        <taxon>Coscinodiscophyceae</taxon>
        <taxon>Thalassiosirophycidae</taxon>
        <taxon>Stephanodiscales</taxon>
        <taxon>Stephanodiscaceae</taxon>
        <taxon>Cyclostephanos</taxon>
    </lineage>
</organism>
<evidence type="ECO:0000313" key="1">
    <source>
        <dbReference type="EMBL" id="KAL3810599.1"/>
    </source>
</evidence>